<evidence type="ECO:0000313" key="1">
    <source>
        <dbReference type="EMBL" id="GMR57635.1"/>
    </source>
</evidence>
<gene>
    <name evidence="1" type="ORF">PMAYCL1PPCAC_27830</name>
</gene>
<reference evidence="2" key="1">
    <citation type="submission" date="2022-10" db="EMBL/GenBank/DDBJ databases">
        <title>Genome assembly of Pristionchus species.</title>
        <authorList>
            <person name="Yoshida K."/>
            <person name="Sommer R.J."/>
        </authorList>
    </citation>
    <scope>NUCLEOTIDE SEQUENCE [LARGE SCALE GENOMIC DNA]</scope>
    <source>
        <strain evidence="2">RS5460</strain>
    </source>
</reference>
<organism evidence="1 2">
    <name type="scientific">Pristionchus mayeri</name>
    <dbReference type="NCBI Taxonomy" id="1317129"/>
    <lineage>
        <taxon>Eukaryota</taxon>
        <taxon>Metazoa</taxon>
        <taxon>Ecdysozoa</taxon>
        <taxon>Nematoda</taxon>
        <taxon>Chromadorea</taxon>
        <taxon>Rhabditida</taxon>
        <taxon>Rhabditina</taxon>
        <taxon>Diplogasteromorpha</taxon>
        <taxon>Diplogasteroidea</taxon>
        <taxon>Neodiplogasteridae</taxon>
        <taxon>Pristionchus</taxon>
    </lineage>
</organism>
<dbReference type="AlphaFoldDB" id="A0AAN5D7T3"/>
<dbReference type="EMBL" id="BTRK01000006">
    <property type="protein sequence ID" value="GMR57635.1"/>
    <property type="molecule type" value="Genomic_DNA"/>
</dbReference>
<accession>A0AAN5D7T3</accession>
<keyword evidence="2" id="KW-1185">Reference proteome</keyword>
<dbReference type="Proteomes" id="UP001328107">
    <property type="component" value="Unassembled WGS sequence"/>
</dbReference>
<feature type="non-terminal residue" evidence="1">
    <location>
        <position position="1"/>
    </location>
</feature>
<evidence type="ECO:0000313" key="2">
    <source>
        <dbReference type="Proteomes" id="UP001328107"/>
    </source>
</evidence>
<protein>
    <submittedName>
        <fullName evidence="1">Uncharacterized protein</fullName>
    </submittedName>
</protein>
<sequence length="124" mass="13930">IQDNTTVASSKAIVDHAEIKDEPVDEFADIKQEEPILDMYCPSTGTSRPHDKTNIGTSAGTVDIATAKRSKKRTYNRYCVMCEEKTSSFILTPIDPSKAKQFCDNIIDVILSFLIFLVFSEYEK</sequence>
<feature type="non-terminal residue" evidence="1">
    <location>
        <position position="124"/>
    </location>
</feature>
<comment type="caution">
    <text evidence="1">The sequence shown here is derived from an EMBL/GenBank/DDBJ whole genome shotgun (WGS) entry which is preliminary data.</text>
</comment>
<proteinExistence type="predicted"/>
<name>A0AAN5D7T3_9BILA</name>